<sequence>MALKFIVLVIVAAITLQMAEAQSGVNAKGITFDLFGVPVTLYCTPDGNMGNFGPAAPPFRGAEVQLQCGNSEIIANSTTNSFGITYLVTEAAPVFSFFPPQFNCKIVVDTKLSSCNATLPFIGFLESPLEFVGTYLQKNLKIANFSPTGFSYNPGL</sequence>
<dbReference type="AlphaFoldDB" id="A0AAV6X196"/>
<feature type="chain" id="PRO_5043406320" evidence="1">
    <location>
        <begin position="22"/>
        <end position="156"/>
    </location>
</feature>
<feature type="signal peptide" evidence="1">
    <location>
        <begin position="1"/>
        <end position="21"/>
    </location>
</feature>
<evidence type="ECO:0000256" key="1">
    <source>
        <dbReference type="SAM" id="SignalP"/>
    </source>
</evidence>
<dbReference type="PANTHER" id="PTHR34458">
    <property type="entry name" value="POLLEN OLE E 1 ALLERGEN AND EXTENSIN FAMILY PROTEIN-RELATED"/>
    <property type="match status" value="1"/>
</dbReference>
<keyword evidence="3" id="KW-1185">Reference proteome</keyword>
<reference evidence="2" key="1">
    <citation type="submission" date="2019-10" db="EMBL/GenBank/DDBJ databases">
        <authorList>
            <person name="Zhang R."/>
            <person name="Pan Y."/>
            <person name="Wang J."/>
            <person name="Ma R."/>
            <person name="Yu S."/>
        </authorList>
    </citation>
    <scope>NUCLEOTIDE SEQUENCE</scope>
    <source>
        <strain evidence="2">LA-IB0</strain>
        <tissue evidence="2">Leaf</tissue>
    </source>
</reference>
<gene>
    <name evidence="2" type="ORF">BUALT_Bualt12G0119100</name>
</gene>
<evidence type="ECO:0000313" key="3">
    <source>
        <dbReference type="Proteomes" id="UP000826271"/>
    </source>
</evidence>
<dbReference type="Proteomes" id="UP000826271">
    <property type="component" value="Unassembled WGS sequence"/>
</dbReference>
<proteinExistence type="predicted"/>
<evidence type="ECO:0000313" key="2">
    <source>
        <dbReference type="EMBL" id="KAG8372938.1"/>
    </source>
</evidence>
<name>A0AAV6X196_9LAMI</name>
<keyword evidence="1" id="KW-0732">Signal</keyword>
<protein>
    <submittedName>
        <fullName evidence="2">Uncharacterized protein</fullName>
    </submittedName>
</protein>
<dbReference type="InterPro" id="IPR040404">
    <property type="entry name" value="Phylloplanin-like"/>
</dbReference>
<organism evidence="2 3">
    <name type="scientific">Buddleja alternifolia</name>
    <dbReference type="NCBI Taxonomy" id="168488"/>
    <lineage>
        <taxon>Eukaryota</taxon>
        <taxon>Viridiplantae</taxon>
        <taxon>Streptophyta</taxon>
        <taxon>Embryophyta</taxon>
        <taxon>Tracheophyta</taxon>
        <taxon>Spermatophyta</taxon>
        <taxon>Magnoliopsida</taxon>
        <taxon>eudicotyledons</taxon>
        <taxon>Gunneridae</taxon>
        <taxon>Pentapetalae</taxon>
        <taxon>asterids</taxon>
        <taxon>lamiids</taxon>
        <taxon>Lamiales</taxon>
        <taxon>Scrophulariaceae</taxon>
        <taxon>Buddlejeae</taxon>
        <taxon>Buddleja</taxon>
    </lineage>
</organism>
<accession>A0AAV6X196</accession>
<comment type="caution">
    <text evidence="2">The sequence shown here is derived from an EMBL/GenBank/DDBJ whole genome shotgun (WGS) entry which is preliminary data.</text>
</comment>
<dbReference type="EMBL" id="WHWC01000012">
    <property type="protein sequence ID" value="KAG8372938.1"/>
    <property type="molecule type" value="Genomic_DNA"/>
</dbReference>
<dbReference type="PANTHER" id="PTHR34458:SF5">
    <property type="entry name" value="POLLEN OLE E 1 ALLERGEN AND EXTENSIN FAMILY PROTEIN"/>
    <property type="match status" value="1"/>
</dbReference>